<evidence type="ECO:0000259" key="2">
    <source>
        <dbReference type="PROSITE" id="PS50164"/>
    </source>
</evidence>
<dbReference type="SUPFAM" id="SSF82771">
    <property type="entry name" value="GIY-YIG endonuclease"/>
    <property type="match status" value="1"/>
</dbReference>
<name>A0A1G2G0B1_9BACT</name>
<dbReference type="Proteomes" id="UP000176700">
    <property type="component" value="Unassembled WGS sequence"/>
</dbReference>
<dbReference type="Gene3D" id="3.40.1440.10">
    <property type="entry name" value="GIY-YIG endonuclease"/>
    <property type="match status" value="1"/>
</dbReference>
<reference evidence="3 4" key="1">
    <citation type="journal article" date="2016" name="Nat. Commun.">
        <title>Thousands of microbial genomes shed light on interconnected biogeochemical processes in an aquifer system.</title>
        <authorList>
            <person name="Anantharaman K."/>
            <person name="Brown C.T."/>
            <person name="Hug L.A."/>
            <person name="Sharon I."/>
            <person name="Castelle C.J."/>
            <person name="Probst A.J."/>
            <person name="Thomas B.C."/>
            <person name="Singh A."/>
            <person name="Wilkins M.J."/>
            <person name="Karaoz U."/>
            <person name="Brodie E.L."/>
            <person name="Williams K.H."/>
            <person name="Hubbard S.S."/>
            <person name="Banfield J.F."/>
        </authorList>
    </citation>
    <scope>NUCLEOTIDE SEQUENCE [LARGE SCALE GENOMIC DNA]</scope>
</reference>
<dbReference type="PANTHER" id="PTHR34477:SF1">
    <property type="entry name" value="UPF0213 PROTEIN YHBQ"/>
    <property type="match status" value="1"/>
</dbReference>
<sequence length="83" mass="10097">MNYFVYILECADRSLYVGCTNNLEKRIKQHNESKRGAQYTKIRRPVILVYSENFKTLVEARRREREFKGWRREKKLNLINNLS</sequence>
<comment type="caution">
    <text evidence="3">The sequence shown here is derived from an EMBL/GenBank/DDBJ whole genome shotgun (WGS) entry which is preliminary data.</text>
</comment>
<gene>
    <name evidence="3" type="ORF">A2W41_04635</name>
</gene>
<dbReference type="Pfam" id="PF01541">
    <property type="entry name" value="GIY-YIG"/>
    <property type="match status" value="1"/>
</dbReference>
<dbReference type="AlphaFoldDB" id="A0A1G2G0B1"/>
<dbReference type="PROSITE" id="PS50164">
    <property type="entry name" value="GIY_YIG"/>
    <property type="match status" value="1"/>
</dbReference>
<dbReference type="CDD" id="cd10456">
    <property type="entry name" value="GIY-YIG_UPF0213"/>
    <property type="match status" value="1"/>
</dbReference>
<evidence type="ECO:0000313" key="4">
    <source>
        <dbReference type="Proteomes" id="UP000176700"/>
    </source>
</evidence>
<organism evidence="3 4">
    <name type="scientific">Candidatus Ryanbacteria bacterium RIFCSPHIGHO2_01_45_13</name>
    <dbReference type="NCBI Taxonomy" id="1802112"/>
    <lineage>
        <taxon>Bacteria</taxon>
        <taxon>Candidatus Ryaniibacteriota</taxon>
    </lineage>
</organism>
<dbReference type="InterPro" id="IPR035901">
    <property type="entry name" value="GIY-YIG_endonuc_sf"/>
</dbReference>
<evidence type="ECO:0000256" key="1">
    <source>
        <dbReference type="ARBA" id="ARBA00007435"/>
    </source>
</evidence>
<comment type="similarity">
    <text evidence="1">Belongs to the UPF0213 family.</text>
</comment>
<accession>A0A1G2G0B1</accession>
<evidence type="ECO:0000313" key="3">
    <source>
        <dbReference type="EMBL" id="OGZ43749.1"/>
    </source>
</evidence>
<proteinExistence type="inferred from homology"/>
<dbReference type="InterPro" id="IPR050190">
    <property type="entry name" value="UPF0213_domain"/>
</dbReference>
<dbReference type="InterPro" id="IPR000305">
    <property type="entry name" value="GIY-YIG_endonuc"/>
</dbReference>
<dbReference type="PANTHER" id="PTHR34477">
    <property type="entry name" value="UPF0213 PROTEIN YHBQ"/>
    <property type="match status" value="1"/>
</dbReference>
<protein>
    <recommendedName>
        <fullName evidence="2">GIY-YIG domain-containing protein</fullName>
    </recommendedName>
</protein>
<dbReference type="SMART" id="SM00465">
    <property type="entry name" value="GIYc"/>
    <property type="match status" value="1"/>
</dbReference>
<feature type="domain" description="GIY-YIG" evidence="2">
    <location>
        <begin position="1"/>
        <end position="78"/>
    </location>
</feature>
<dbReference type="EMBL" id="MHNI01000003">
    <property type="protein sequence ID" value="OGZ43749.1"/>
    <property type="molecule type" value="Genomic_DNA"/>
</dbReference>